<dbReference type="Proteomes" id="UP000177583">
    <property type="component" value="Unassembled WGS sequence"/>
</dbReference>
<dbReference type="EMBL" id="MFNF01000040">
    <property type="protein sequence ID" value="OGH01015.1"/>
    <property type="molecule type" value="Genomic_DNA"/>
</dbReference>
<keyword evidence="5 6" id="KW-0687">Ribonucleoprotein</keyword>
<evidence type="ECO:0000256" key="2">
    <source>
        <dbReference type="ARBA" id="ARBA00022730"/>
    </source>
</evidence>
<keyword evidence="2 6" id="KW-0699">rRNA-binding</keyword>
<evidence type="ECO:0000256" key="1">
    <source>
        <dbReference type="ARBA" id="ARBA00008563"/>
    </source>
</evidence>
<dbReference type="HAMAP" id="MF_01363">
    <property type="entry name" value="Ribosomal_bL21"/>
    <property type="match status" value="1"/>
</dbReference>
<dbReference type="GO" id="GO:1990904">
    <property type="term" value="C:ribonucleoprotein complex"/>
    <property type="evidence" value="ECO:0007669"/>
    <property type="project" value="UniProtKB-KW"/>
</dbReference>
<dbReference type="PANTHER" id="PTHR21349">
    <property type="entry name" value="50S RIBOSOMAL PROTEIN L21"/>
    <property type="match status" value="1"/>
</dbReference>
<evidence type="ECO:0000256" key="4">
    <source>
        <dbReference type="ARBA" id="ARBA00022980"/>
    </source>
</evidence>
<evidence type="ECO:0000256" key="6">
    <source>
        <dbReference type="HAMAP-Rule" id="MF_01363"/>
    </source>
</evidence>
<accession>A0A1F6GSA8</accession>
<protein>
    <recommendedName>
        <fullName evidence="6">Large ribosomal subunit protein bL21</fullName>
    </recommendedName>
</protein>
<organism evidence="8 9">
    <name type="scientific">Candidatus Lambdaproteobacteria bacterium RIFOXYD2_FULL_56_26</name>
    <dbReference type="NCBI Taxonomy" id="1817773"/>
    <lineage>
        <taxon>Bacteria</taxon>
        <taxon>Pseudomonadati</taxon>
        <taxon>Pseudomonadota</taxon>
        <taxon>Candidatus Lambdaproteobacteria</taxon>
    </lineage>
</organism>
<keyword evidence="3 6" id="KW-0694">RNA-binding</keyword>
<evidence type="ECO:0000313" key="9">
    <source>
        <dbReference type="Proteomes" id="UP000177583"/>
    </source>
</evidence>
<dbReference type="InterPro" id="IPR018258">
    <property type="entry name" value="Ribosomal_bL21_CS"/>
</dbReference>
<dbReference type="PROSITE" id="PS01169">
    <property type="entry name" value="RIBOSOMAL_L21"/>
    <property type="match status" value="1"/>
</dbReference>
<evidence type="ECO:0000256" key="3">
    <source>
        <dbReference type="ARBA" id="ARBA00022884"/>
    </source>
</evidence>
<dbReference type="GO" id="GO:0005840">
    <property type="term" value="C:ribosome"/>
    <property type="evidence" value="ECO:0007669"/>
    <property type="project" value="UniProtKB-KW"/>
</dbReference>
<comment type="function">
    <text evidence="6 7">This protein binds to 23S rRNA in the presence of protein L20.</text>
</comment>
<gene>
    <name evidence="6" type="primary">rplU</name>
    <name evidence="8" type="ORF">A2557_00240</name>
</gene>
<dbReference type="InterPro" id="IPR028909">
    <property type="entry name" value="bL21-like"/>
</dbReference>
<dbReference type="AlphaFoldDB" id="A0A1F6GSA8"/>
<comment type="caution">
    <text evidence="8">The sequence shown here is derived from an EMBL/GenBank/DDBJ whole genome shotgun (WGS) entry which is preliminary data.</text>
</comment>
<dbReference type="GO" id="GO:0005737">
    <property type="term" value="C:cytoplasm"/>
    <property type="evidence" value="ECO:0007669"/>
    <property type="project" value="UniProtKB-ARBA"/>
</dbReference>
<dbReference type="GO" id="GO:0019843">
    <property type="term" value="F:rRNA binding"/>
    <property type="evidence" value="ECO:0007669"/>
    <property type="project" value="UniProtKB-UniRule"/>
</dbReference>
<dbReference type="InterPro" id="IPR001787">
    <property type="entry name" value="Ribosomal_bL21"/>
</dbReference>
<comment type="similarity">
    <text evidence="1 6 7">Belongs to the bacterial ribosomal protein bL21 family.</text>
</comment>
<sequence>MYAIIKTGGKQYRVEKGMTVTVDLMDLEAGTDFETSEVLFLKTGENSFKTGTPLVAGAKVQAKVLRHIKDKKVVIGKLKRRKGYRRKQGHRQNYTQLQITDIKG</sequence>
<dbReference type="Pfam" id="PF00829">
    <property type="entry name" value="Ribosomal_L21p"/>
    <property type="match status" value="1"/>
</dbReference>
<dbReference type="PANTHER" id="PTHR21349:SF0">
    <property type="entry name" value="LARGE RIBOSOMAL SUBUNIT PROTEIN BL21M"/>
    <property type="match status" value="1"/>
</dbReference>
<evidence type="ECO:0000256" key="5">
    <source>
        <dbReference type="ARBA" id="ARBA00023274"/>
    </source>
</evidence>
<evidence type="ECO:0000313" key="8">
    <source>
        <dbReference type="EMBL" id="OGH01015.1"/>
    </source>
</evidence>
<reference evidence="8 9" key="1">
    <citation type="journal article" date="2016" name="Nat. Commun.">
        <title>Thousands of microbial genomes shed light on interconnected biogeochemical processes in an aquifer system.</title>
        <authorList>
            <person name="Anantharaman K."/>
            <person name="Brown C.T."/>
            <person name="Hug L.A."/>
            <person name="Sharon I."/>
            <person name="Castelle C.J."/>
            <person name="Probst A.J."/>
            <person name="Thomas B.C."/>
            <person name="Singh A."/>
            <person name="Wilkins M.J."/>
            <person name="Karaoz U."/>
            <person name="Brodie E.L."/>
            <person name="Williams K.H."/>
            <person name="Hubbard S.S."/>
            <person name="Banfield J.F."/>
        </authorList>
    </citation>
    <scope>NUCLEOTIDE SEQUENCE [LARGE SCALE GENOMIC DNA]</scope>
</reference>
<dbReference type="GO" id="GO:0006412">
    <property type="term" value="P:translation"/>
    <property type="evidence" value="ECO:0007669"/>
    <property type="project" value="UniProtKB-UniRule"/>
</dbReference>
<dbReference type="SUPFAM" id="SSF141091">
    <property type="entry name" value="L21p-like"/>
    <property type="match status" value="1"/>
</dbReference>
<comment type="subunit">
    <text evidence="6">Part of the 50S ribosomal subunit. Contacts protein L20.</text>
</comment>
<evidence type="ECO:0000256" key="7">
    <source>
        <dbReference type="RuleBase" id="RU000562"/>
    </source>
</evidence>
<name>A0A1F6GSA8_9PROT</name>
<dbReference type="InterPro" id="IPR036164">
    <property type="entry name" value="bL21-like_sf"/>
</dbReference>
<dbReference type="GO" id="GO:0003735">
    <property type="term" value="F:structural constituent of ribosome"/>
    <property type="evidence" value="ECO:0007669"/>
    <property type="project" value="InterPro"/>
</dbReference>
<proteinExistence type="inferred from homology"/>
<dbReference type="NCBIfam" id="TIGR00061">
    <property type="entry name" value="L21"/>
    <property type="match status" value="1"/>
</dbReference>
<keyword evidence="4 6" id="KW-0689">Ribosomal protein</keyword>